<dbReference type="InterPro" id="IPR026444">
    <property type="entry name" value="Secre_tail"/>
</dbReference>
<evidence type="ECO:0000313" key="3">
    <source>
        <dbReference type="EMBL" id="MTE26530.1"/>
    </source>
</evidence>
<sequence>MTKYYSIIMLIAFVYAFTGGTVKAQQNVFSRSDVTTGNFGDGQLPWFYQTDNNNQGDPDNGNTVRNFVKIGHNSNTTMTTNVRFYQVNTLDFEAGATSARTINNSGGGLSASGGIYNASSATHTFNTPIGIDGATVQLHANSTGGLTFTDNIFINANTVEFGNLGSGQISVSGTMSGSGNVSKVGSNILTISGSNTYTGTTTVSGGTLVLQSDLSSSDVTVENGATLEIDGTITLKSLTVNTGGQVSITAGNALTVTNAIVNNGTITLESTSTSYSSLIPEGTITGTVSYERHVNGNSTLGDTNAIGDNDLISPPVSGQTFGDFATANPNLLENPGDATEKAFAPFDKTTGAYENYFTTTNAATVLDARLGYRAATNDTSTLTFSGTVITVSESYNIVNSGPTQADWNLIGNPYPSYILARDFLEHEVDTGVRNIDLFQPDTAAIYGYDGDVNNNTNSYTVYNLATTLPTTVIAPGQGFLVSADPSDVAAYDVEFTPAIRTTGTDDDFIVGRGGSLINLELQLTTATDGAVTDFYFNANASLGLDPGYDAAIFGGTAPPFSIYSLLVEDNDGTPFIIQALGDMDFGDTTVALGVNANQGEQLTFSVSTNTLPSTVEVYLDDTVASTSTLLSSGDYVLTPATELIGTGRFYLRFSDSSLSTVENSSDDLTIYTNQAQRSIVISGQLVEHTIANIYDIQGRLVRSQQLDTTTTLHTIAASELGTGVYIVELSNDRTSKTEKIILN</sequence>
<evidence type="ECO:0000313" key="4">
    <source>
        <dbReference type="Proteomes" id="UP000447545"/>
    </source>
</evidence>
<gene>
    <name evidence="3" type="ORF">F1003_06250</name>
</gene>
<dbReference type="NCBIfam" id="TIGR02601">
    <property type="entry name" value="autotrns_rpt"/>
    <property type="match status" value="1"/>
</dbReference>
<dbReference type="NCBIfam" id="TIGR04183">
    <property type="entry name" value="Por_Secre_tail"/>
    <property type="match status" value="1"/>
</dbReference>
<organism evidence="3 4">
    <name type="scientific">Winogradskyella ouciana</name>
    <dbReference type="NCBI Taxonomy" id="2608631"/>
    <lineage>
        <taxon>Bacteria</taxon>
        <taxon>Pseudomonadati</taxon>
        <taxon>Bacteroidota</taxon>
        <taxon>Flavobacteriia</taxon>
        <taxon>Flavobacteriales</taxon>
        <taxon>Flavobacteriaceae</taxon>
        <taxon>Winogradskyella</taxon>
    </lineage>
</organism>
<evidence type="ECO:0000259" key="2">
    <source>
        <dbReference type="Pfam" id="PF18962"/>
    </source>
</evidence>
<dbReference type="RefSeq" id="WP_155088349.1">
    <property type="nucleotide sequence ID" value="NZ_WJYA01000004.1"/>
</dbReference>
<protein>
    <submittedName>
        <fullName evidence="3">T9SS type A sorting domain-containing protein</fullName>
    </submittedName>
</protein>
<dbReference type="EMBL" id="WJYA01000004">
    <property type="protein sequence ID" value="MTE26530.1"/>
    <property type="molecule type" value="Genomic_DNA"/>
</dbReference>
<dbReference type="AlphaFoldDB" id="A0A7K1GB52"/>
<dbReference type="Proteomes" id="UP000447545">
    <property type="component" value="Unassembled WGS sequence"/>
</dbReference>
<dbReference type="SUPFAM" id="SSF51126">
    <property type="entry name" value="Pectin lyase-like"/>
    <property type="match status" value="1"/>
</dbReference>
<feature type="domain" description="Secretion system C-terminal sorting" evidence="2">
    <location>
        <begin position="678"/>
        <end position="741"/>
    </location>
</feature>
<dbReference type="InterPro" id="IPR013425">
    <property type="entry name" value="Autotrns_rpt"/>
</dbReference>
<reference evidence="3 4" key="1">
    <citation type="submission" date="2019-11" db="EMBL/GenBank/DDBJ databases">
        <title>Winogradskyella ouciana sp. nov., isolated from the hadal seawater of the Mariana Trench.</title>
        <authorList>
            <person name="Liu R."/>
        </authorList>
    </citation>
    <scope>NUCLEOTIDE SEQUENCE [LARGE SCALE GENOMIC DNA]</scope>
    <source>
        <strain evidence="3 4">ZXX205</strain>
    </source>
</reference>
<accession>A0A7K1GB52</accession>
<dbReference type="Pfam" id="PF18962">
    <property type="entry name" value="Por_Secre_tail"/>
    <property type="match status" value="1"/>
</dbReference>
<proteinExistence type="predicted"/>
<dbReference type="Pfam" id="PF12951">
    <property type="entry name" value="PATR"/>
    <property type="match status" value="1"/>
</dbReference>
<evidence type="ECO:0000256" key="1">
    <source>
        <dbReference type="ARBA" id="ARBA00022729"/>
    </source>
</evidence>
<comment type="caution">
    <text evidence="3">The sequence shown here is derived from an EMBL/GenBank/DDBJ whole genome shotgun (WGS) entry which is preliminary data.</text>
</comment>
<keyword evidence="4" id="KW-1185">Reference proteome</keyword>
<keyword evidence="1" id="KW-0732">Signal</keyword>
<dbReference type="InterPro" id="IPR011050">
    <property type="entry name" value="Pectin_lyase_fold/virulence"/>
</dbReference>
<name>A0A7K1GB52_9FLAO</name>